<evidence type="ECO:0000256" key="5">
    <source>
        <dbReference type="ARBA" id="ARBA00023027"/>
    </source>
</evidence>
<feature type="compositionally biased region" description="Polar residues" evidence="7">
    <location>
        <begin position="1239"/>
        <end position="1253"/>
    </location>
</feature>
<evidence type="ECO:0000313" key="11">
    <source>
        <dbReference type="Proteomes" id="UP001461498"/>
    </source>
</evidence>
<dbReference type="Pfam" id="PF00056">
    <property type="entry name" value="Ldh_1_N"/>
    <property type="match status" value="1"/>
</dbReference>
<dbReference type="Pfam" id="PF02866">
    <property type="entry name" value="Ldh_1_C"/>
    <property type="match status" value="1"/>
</dbReference>
<evidence type="ECO:0000256" key="6">
    <source>
        <dbReference type="SAM" id="Coils"/>
    </source>
</evidence>
<dbReference type="PANTHER" id="PTHR11540:SF16">
    <property type="entry name" value="MALATE DEHYDROGENASE, MITOCHONDRIAL"/>
    <property type="match status" value="1"/>
</dbReference>
<keyword evidence="5" id="KW-0520">NAD</keyword>
<feature type="domain" description="Lactate/malate dehydrogenase N-terminal" evidence="8">
    <location>
        <begin position="13"/>
        <end position="152"/>
    </location>
</feature>
<keyword evidence="6" id="KW-0175">Coiled coil</keyword>
<feature type="compositionally biased region" description="Basic and acidic residues" evidence="7">
    <location>
        <begin position="500"/>
        <end position="510"/>
    </location>
</feature>
<evidence type="ECO:0000256" key="4">
    <source>
        <dbReference type="ARBA" id="ARBA00023002"/>
    </source>
</evidence>
<reference evidence="10 11" key="1">
    <citation type="submission" date="2022-12" db="EMBL/GenBank/DDBJ databases">
        <title>Chromosome-level genome assembly of true bugs.</title>
        <authorList>
            <person name="Ma L."/>
            <person name="Li H."/>
        </authorList>
    </citation>
    <scope>NUCLEOTIDE SEQUENCE [LARGE SCALE GENOMIC DNA]</scope>
    <source>
        <strain evidence="10">Lab_2022b</strain>
    </source>
</reference>
<accession>A0AAW1DA49</accession>
<evidence type="ECO:0000259" key="9">
    <source>
        <dbReference type="Pfam" id="PF02866"/>
    </source>
</evidence>
<organism evidence="10 11">
    <name type="scientific">Rhynocoris fuscipes</name>
    <dbReference type="NCBI Taxonomy" id="488301"/>
    <lineage>
        <taxon>Eukaryota</taxon>
        <taxon>Metazoa</taxon>
        <taxon>Ecdysozoa</taxon>
        <taxon>Arthropoda</taxon>
        <taxon>Hexapoda</taxon>
        <taxon>Insecta</taxon>
        <taxon>Pterygota</taxon>
        <taxon>Neoptera</taxon>
        <taxon>Paraneoptera</taxon>
        <taxon>Hemiptera</taxon>
        <taxon>Heteroptera</taxon>
        <taxon>Panheteroptera</taxon>
        <taxon>Cimicomorpha</taxon>
        <taxon>Reduviidae</taxon>
        <taxon>Harpactorinae</taxon>
        <taxon>Harpactorini</taxon>
        <taxon>Rhynocoris</taxon>
    </lineage>
</organism>
<dbReference type="InterPro" id="IPR001236">
    <property type="entry name" value="Lactate/malate_DH_N"/>
</dbReference>
<keyword evidence="3" id="KW-0816">Tricarboxylic acid cycle</keyword>
<dbReference type="InterPro" id="IPR036291">
    <property type="entry name" value="NAD(P)-bd_dom_sf"/>
</dbReference>
<proteinExistence type="predicted"/>
<feature type="compositionally biased region" description="Polar residues" evidence="7">
    <location>
        <begin position="485"/>
        <end position="499"/>
    </location>
</feature>
<evidence type="ECO:0000256" key="7">
    <source>
        <dbReference type="SAM" id="MobiDB-lite"/>
    </source>
</evidence>
<feature type="compositionally biased region" description="Basic and acidic residues" evidence="7">
    <location>
        <begin position="849"/>
        <end position="874"/>
    </location>
</feature>
<dbReference type="InterPro" id="IPR022383">
    <property type="entry name" value="Lactate/malate_DH_C"/>
</dbReference>
<feature type="compositionally biased region" description="Low complexity" evidence="7">
    <location>
        <begin position="525"/>
        <end position="536"/>
    </location>
</feature>
<dbReference type="GO" id="GO:0030060">
    <property type="term" value="F:L-malate dehydrogenase (NAD+) activity"/>
    <property type="evidence" value="ECO:0007669"/>
    <property type="project" value="UniProtKB-EC"/>
</dbReference>
<dbReference type="GO" id="GO:0005739">
    <property type="term" value="C:mitochondrion"/>
    <property type="evidence" value="ECO:0007669"/>
    <property type="project" value="TreeGrafter"/>
</dbReference>
<feature type="domain" description="Lactate/malate dehydrogenase C-terminal" evidence="9">
    <location>
        <begin position="154"/>
        <end position="315"/>
    </location>
</feature>
<comment type="caution">
    <text evidence="10">The sequence shown here is derived from an EMBL/GenBank/DDBJ whole genome shotgun (WGS) entry which is preliminary data.</text>
</comment>
<feature type="compositionally biased region" description="Polar residues" evidence="7">
    <location>
        <begin position="514"/>
        <end position="524"/>
    </location>
</feature>
<feature type="region of interest" description="Disordered" evidence="7">
    <location>
        <begin position="1202"/>
        <end position="1272"/>
    </location>
</feature>
<dbReference type="SUPFAM" id="SSF56327">
    <property type="entry name" value="LDH C-terminal domain-like"/>
    <property type="match status" value="1"/>
</dbReference>
<dbReference type="PANTHER" id="PTHR11540">
    <property type="entry name" value="MALATE AND LACTATE DEHYDROGENASE"/>
    <property type="match status" value="1"/>
</dbReference>
<sequence length="1272" mass="143120">MDMAQCILNKKTVSILGSNSNFGRLLSLLLKQSPAIKQLCLYDENSMSTACDVANINTPCKIRAFQGRDQLPCALKNADVVLIADRINFVCNKNEILLDEGAPRIIDYGNAIAESCSQAIILVAATPVNTLLPLLSTVLVHHNVYDCNKVFGITAADNIRANAVFAQHLKCDPKNIVLPVVGGSSPDTRVPIFSQARPKCKLSKKAMKKITKLVKYSDMEVYKRKGELESVNKAYATSRFIHSVLAGLRGEPNIAEIALTRSTFVPGTSYFALPLILGPTGAKYRFCLPELNRFEEKNLSHAVIELNRDCKRGEKYFTLEETMGKGSDVIDSKNRGIMVGELLDHMRTNSDKANVEYSLMTNKPQIKVPLHQTPSKVPIPSTPLEPFPHCYDGCSPLDLPVPPACKRSLPPNPSGTCCKTEEKPSTPAPPYKSIGGCKVNPQCSPLTGGNPPPCGANNVPCGSGVTNCLSPGQAQNTCSNAQNESSQAYKSSSTQNIQHTEPKNADDHIIGNRYESSQPVSNKNPPVSSTPQTSPSKASSKMEFSDSTERNFSSKINTTETNALKSSRKVKSSHPPIELSSSITSTEQERVESKDKPVYHPIMFELTNRKDKAIIGNQKDENQLIMSFPNKNVSLISENLDLMKSKVKTTLAESKNLKNDKEIALSSSENNNIRALKAYEQKAKDDKIITGKKSSYDVKNIYNIPAGRKSIKEIPIVLKNESNIKKIFEKYISSKDESPEVENNSKAKTDPSMNAVTSMDKQILINFLQKELKNDKFASCISKDDLNADNLRDVLNNKLNLLKSLERDLKKDKSSTDNIQVENMADSKADNIKDVLNNKLDSLISLESDLQKDKSPPTDSMKQERSSVSKLDQLADKQSRIKEKLLKTLAEELKKIKSIKEEKNTSSNNIAVKNYVPKLEENFPKSLQSKLDKDNKKEIKRIEPLKKENTKSSLDFIKSFLVSKMNFELNKNVKKANQKITFDYSKIKKDTEKIDENYMAESYIPYRTYAPKCPPQYLLGEYIPHKDINEDNINFDNVLETQELKPYNSKFYQFKPSEQRTKYFDDQNNRMKDKNIMENNISYKPRKENPNFMKGSLFSGRSYKPDTSIRDPNIKKYNITQNYQVLSGFNSNKDKVEDSAKTVTQFDRTQNFEKGKTTSIYDQTTTINEKYNIAGKQEEEIPNFVKSSLSSDSFKSFVYYDGPTPDNRMRDPNVKKYKINQEDEEGRIKKEDEIEESETSQNITTRYPLTSPNKGDPKYSTHYYNPKPYSRN</sequence>
<dbReference type="Gene3D" id="3.90.110.10">
    <property type="entry name" value="Lactate dehydrogenase/glycoside hydrolase, family 4, C-terminal"/>
    <property type="match status" value="1"/>
</dbReference>
<keyword evidence="11" id="KW-1185">Reference proteome</keyword>
<evidence type="ECO:0000256" key="1">
    <source>
        <dbReference type="ARBA" id="ARBA00012995"/>
    </source>
</evidence>
<feature type="compositionally biased region" description="Polar residues" evidence="7">
    <location>
        <begin position="550"/>
        <end position="565"/>
    </location>
</feature>
<keyword evidence="4" id="KW-0560">Oxidoreductase</keyword>
<dbReference type="Gene3D" id="3.40.50.720">
    <property type="entry name" value="NAD(P)-binding Rossmann-like Domain"/>
    <property type="match status" value="1"/>
</dbReference>
<gene>
    <name evidence="10" type="ORF">O3M35_007655</name>
</gene>
<evidence type="ECO:0000313" key="10">
    <source>
        <dbReference type="EMBL" id="KAK9507889.1"/>
    </source>
</evidence>
<evidence type="ECO:0000259" key="8">
    <source>
        <dbReference type="Pfam" id="PF00056"/>
    </source>
</evidence>
<evidence type="ECO:0000256" key="3">
    <source>
        <dbReference type="ARBA" id="ARBA00022532"/>
    </source>
</evidence>
<feature type="coiled-coil region" evidence="6">
    <location>
        <begin position="788"/>
        <end position="815"/>
    </location>
</feature>
<dbReference type="SUPFAM" id="SSF51735">
    <property type="entry name" value="NAD(P)-binding Rossmann-fold domains"/>
    <property type="match status" value="1"/>
</dbReference>
<evidence type="ECO:0000256" key="2">
    <source>
        <dbReference type="ARBA" id="ARBA00016075"/>
    </source>
</evidence>
<protein>
    <recommendedName>
        <fullName evidence="2">Malate dehydrogenase, mitochondrial</fullName>
        <ecNumber evidence="1">1.1.1.37</ecNumber>
    </recommendedName>
</protein>
<feature type="coiled-coil region" evidence="6">
    <location>
        <begin position="882"/>
        <end position="909"/>
    </location>
</feature>
<dbReference type="EC" id="1.1.1.37" evidence="1"/>
<dbReference type="GO" id="GO:0006099">
    <property type="term" value="P:tricarboxylic acid cycle"/>
    <property type="evidence" value="ECO:0007669"/>
    <property type="project" value="UniProtKB-KW"/>
</dbReference>
<name>A0AAW1DA49_9HEMI</name>
<dbReference type="InterPro" id="IPR015955">
    <property type="entry name" value="Lactate_DH/Glyco_Ohase_4_C"/>
</dbReference>
<feature type="region of interest" description="Disordered" evidence="7">
    <location>
        <begin position="847"/>
        <end position="874"/>
    </location>
</feature>
<dbReference type="AlphaFoldDB" id="A0AAW1DA49"/>
<dbReference type="Proteomes" id="UP001461498">
    <property type="component" value="Unassembled WGS sequence"/>
</dbReference>
<dbReference type="EMBL" id="JAPXFL010000004">
    <property type="protein sequence ID" value="KAK9507889.1"/>
    <property type="molecule type" value="Genomic_DNA"/>
</dbReference>
<feature type="region of interest" description="Disordered" evidence="7">
    <location>
        <begin position="485"/>
        <end position="593"/>
    </location>
</feature>